<feature type="coiled-coil region" evidence="3">
    <location>
        <begin position="509"/>
        <end position="614"/>
    </location>
</feature>
<evidence type="ECO:0000259" key="5">
    <source>
        <dbReference type="Pfam" id="PF07989"/>
    </source>
</evidence>
<keyword evidence="3" id="KW-0175">Coiled coil</keyword>
<evidence type="ECO:0000256" key="3">
    <source>
        <dbReference type="SAM" id="Coils"/>
    </source>
</evidence>
<keyword evidence="2" id="KW-0963">Cytoplasm</keyword>
<feature type="coiled-coil region" evidence="3">
    <location>
        <begin position="817"/>
        <end position="949"/>
    </location>
</feature>
<dbReference type="GO" id="GO:0005737">
    <property type="term" value="C:cytoplasm"/>
    <property type="evidence" value="ECO:0007669"/>
    <property type="project" value="UniProtKB-SubCell"/>
</dbReference>
<feature type="region of interest" description="Disordered" evidence="4">
    <location>
        <begin position="1"/>
        <end position="33"/>
    </location>
</feature>
<dbReference type="AlphaFoldDB" id="A0A9P6UUS1"/>
<comment type="subcellular location">
    <subcellularLocation>
        <location evidence="1">Cytoplasm</location>
    </subcellularLocation>
</comment>
<feature type="region of interest" description="Disordered" evidence="4">
    <location>
        <begin position="955"/>
        <end position="986"/>
    </location>
</feature>
<dbReference type="InterPro" id="IPR012943">
    <property type="entry name" value="Cnn_1N"/>
</dbReference>
<gene>
    <name evidence="6" type="ORF">BGZ99_004422</name>
</gene>
<dbReference type="Proteomes" id="UP000738325">
    <property type="component" value="Unassembled WGS sequence"/>
</dbReference>
<feature type="coiled-coil region" evidence="3">
    <location>
        <begin position="994"/>
        <end position="1028"/>
    </location>
</feature>
<evidence type="ECO:0000313" key="6">
    <source>
        <dbReference type="EMBL" id="KAG0320597.1"/>
    </source>
</evidence>
<name>A0A9P6UUS1_9FUNG</name>
<feature type="coiled-coil region" evidence="3">
    <location>
        <begin position="657"/>
        <end position="691"/>
    </location>
</feature>
<organism evidence="6 7">
    <name type="scientific">Dissophora globulifera</name>
    <dbReference type="NCBI Taxonomy" id="979702"/>
    <lineage>
        <taxon>Eukaryota</taxon>
        <taxon>Fungi</taxon>
        <taxon>Fungi incertae sedis</taxon>
        <taxon>Mucoromycota</taxon>
        <taxon>Mortierellomycotina</taxon>
        <taxon>Mortierellomycetes</taxon>
        <taxon>Mortierellales</taxon>
        <taxon>Mortierellaceae</taxon>
        <taxon>Dissophora</taxon>
    </lineage>
</organism>
<comment type="caution">
    <text evidence="6">The sequence shown here is derived from an EMBL/GenBank/DDBJ whole genome shotgun (WGS) entry which is preliminary data.</text>
</comment>
<keyword evidence="7" id="KW-1185">Reference proteome</keyword>
<protein>
    <recommendedName>
        <fullName evidence="5">Centrosomin N-terminal motif 1 domain-containing protein</fullName>
    </recommendedName>
</protein>
<feature type="coiled-coil region" evidence="3">
    <location>
        <begin position="98"/>
        <end position="479"/>
    </location>
</feature>
<evidence type="ECO:0000256" key="1">
    <source>
        <dbReference type="ARBA" id="ARBA00004496"/>
    </source>
</evidence>
<proteinExistence type="predicted"/>
<accession>A0A9P6UUS1</accession>
<dbReference type="OrthoDB" id="10255000at2759"/>
<evidence type="ECO:0000256" key="4">
    <source>
        <dbReference type="SAM" id="MobiDB-lite"/>
    </source>
</evidence>
<dbReference type="GO" id="GO:0005815">
    <property type="term" value="C:microtubule organizing center"/>
    <property type="evidence" value="ECO:0007669"/>
    <property type="project" value="InterPro"/>
</dbReference>
<dbReference type="Gene3D" id="1.10.287.1490">
    <property type="match status" value="1"/>
</dbReference>
<feature type="domain" description="Centrosomin N-terminal motif 1" evidence="5">
    <location>
        <begin position="97"/>
        <end position="170"/>
    </location>
</feature>
<dbReference type="Pfam" id="PF07989">
    <property type="entry name" value="Cnn_1N"/>
    <property type="match status" value="1"/>
</dbReference>
<sequence>MENGKWTASPDQSLLQRYGSAGAEDDDEDGEESRLELTFDAIDADINLDESIRSNPRLSALSGHISSAGMTDISDGARSRKTIDRWSGTAGKPAAMTLKEQEKVIDELNKQNFSLKLKVYFLEERLAKLSPEYADQAAHENIELKVKLQTLLSELKQYKKLLAEAHAAIEALQTQKNCDLQHGMSEEQEEEFRTAIMEARNLKEALKQLTQQIEALEEESKAKDLEIEQLRSRLGELDAQADTIEDLKDLSSKYEDQIRDLQDQLVDYQKNESRMLDKSRIDDGWEARCRELEHELSASLEMRSELEQELSLTRSEKSAYEEEMNRQLEQHRDELSKARINVAELSEQLGDEQEHMRQLQDTHTNDMNALSDRWTLDRQHLRSQISDMSMGIEELRKLNEQLELQAQDFMVWRNEEAARHDQEMSDLVAEFEDKNIELAQLQLEVQNARDMLQARDDRIAELEDRLEQMEIERQRTDAVHDEVITRMKMKMRSGSVGDLQAESVPMHDFQLVNEELAIVEEQNRKLRIEIDQRIVSERMSRDRDMIGSKQWNEERQQLEREYAGHLDELHDKLEAAKGQIAELNNELDDRDNQIQDYEEQLKLASQQSDEVKEQKLKLDLDFMATAADLMDMRQVFDHIKAERAEKDDLLTSRSQEVERLSHKNRQLNATVATLEQEKEDLETDLRDRASTIAMQKSRLADLELQVLKKKRDDDVSGETSKGDIMERNSLLLRVLLQLENILGGDTRLDSNVLPKPSGDFAYFSNHLDLRLKSLNDIFVRFGKKTKELEDKSTGQLIHLKKLLDMKLKQLDKFETIVRNATDRQRKWREQLMRKQSENEDLQAKLLLLQKTTTDLKARAGSSERSREYELRYKHAERKLEVEKTRSMDAEERWNARLRELEKRTKEAEEGVKRERQGAKEKVAGLLDANKTARKTIEGLQIENSRLQELIGIHTSKAGDRSMGDAQRTGSPYGSQHLQNSSNKSATELGLSRMNDQLRSELDQRAKVLEKEREKTRSAIRELDAVNAQCYNLEQQLGQRENAIKSTVSRIDMLRQRKEVVESMALRQATEDLYRLLEVDHL</sequence>
<evidence type="ECO:0000313" key="7">
    <source>
        <dbReference type="Proteomes" id="UP000738325"/>
    </source>
</evidence>
<dbReference type="EMBL" id="JAAAIP010000277">
    <property type="protein sequence ID" value="KAG0320597.1"/>
    <property type="molecule type" value="Genomic_DNA"/>
</dbReference>
<feature type="compositionally biased region" description="Polar residues" evidence="4">
    <location>
        <begin position="967"/>
        <end position="985"/>
    </location>
</feature>
<evidence type="ECO:0000256" key="2">
    <source>
        <dbReference type="ARBA" id="ARBA00022490"/>
    </source>
</evidence>
<reference evidence="6" key="1">
    <citation type="journal article" date="2020" name="Fungal Divers.">
        <title>Resolving the Mortierellaceae phylogeny through synthesis of multi-gene phylogenetics and phylogenomics.</title>
        <authorList>
            <person name="Vandepol N."/>
            <person name="Liber J."/>
            <person name="Desiro A."/>
            <person name="Na H."/>
            <person name="Kennedy M."/>
            <person name="Barry K."/>
            <person name="Grigoriev I.V."/>
            <person name="Miller A.N."/>
            <person name="O'Donnell K."/>
            <person name="Stajich J.E."/>
            <person name="Bonito G."/>
        </authorList>
    </citation>
    <scope>NUCLEOTIDE SEQUENCE</scope>
    <source>
        <strain evidence="6">REB-010B</strain>
    </source>
</reference>